<dbReference type="SMART" id="SM01006">
    <property type="entry name" value="AlcB"/>
    <property type="match status" value="1"/>
</dbReference>
<dbReference type="OrthoDB" id="4250781at2759"/>
<dbReference type="SUPFAM" id="SSF55729">
    <property type="entry name" value="Acyl-CoA N-acyltransferases (Nat)"/>
    <property type="match status" value="1"/>
</dbReference>
<organism evidence="3 4">
    <name type="scientific">Amylocarpus encephaloides</name>
    <dbReference type="NCBI Taxonomy" id="45428"/>
    <lineage>
        <taxon>Eukaryota</taxon>
        <taxon>Fungi</taxon>
        <taxon>Dikarya</taxon>
        <taxon>Ascomycota</taxon>
        <taxon>Pezizomycotina</taxon>
        <taxon>Leotiomycetes</taxon>
        <taxon>Helotiales</taxon>
        <taxon>Helotiales incertae sedis</taxon>
        <taxon>Amylocarpus</taxon>
    </lineage>
</organism>
<proteinExistence type="inferred from homology"/>
<gene>
    <name evidence="3" type="ORF">BJ875DRAFT_402297</name>
</gene>
<dbReference type="InterPro" id="IPR016181">
    <property type="entry name" value="Acyl_CoA_acyltransferase"/>
</dbReference>
<comment type="caution">
    <text evidence="3">The sequence shown here is derived from an EMBL/GenBank/DDBJ whole genome shotgun (WGS) entry which is preliminary data.</text>
</comment>
<evidence type="ECO:0000256" key="1">
    <source>
        <dbReference type="ARBA" id="ARBA00009893"/>
    </source>
</evidence>
<keyword evidence="4" id="KW-1185">Reference proteome</keyword>
<evidence type="ECO:0000259" key="2">
    <source>
        <dbReference type="SMART" id="SM01006"/>
    </source>
</evidence>
<evidence type="ECO:0000313" key="4">
    <source>
        <dbReference type="Proteomes" id="UP000824998"/>
    </source>
</evidence>
<dbReference type="EMBL" id="MU251484">
    <property type="protein sequence ID" value="KAG9233849.1"/>
    <property type="molecule type" value="Genomic_DNA"/>
</dbReference>
<reference evidence="3" key="1">
    <citation type="journal article" date="2021" name="IMA Fungus">
        <title>Genomic characterization of three marine fungi, including Emericellopsis atlantica sp. nov. with signatures of a generalist lifestyle and marine biomass degradation.</title>
        <authorList>
            <person name="Hagestad O.C."/>
            <person name="Hou L."/>
            <person name="Andersen J.H."/>
            <person name="Hansen E.H."/>
            <person name="Altermark B."/>
            <person name="Li C."/>
            <person name="Kuhnert E."/>
            <person name="Cox R.J."/>
            <person name="Crous P.W."/>
            <person name="Spatafora J.W."/>
            <person name="Lail K."/>
            <person name="Amirebrahimi M."/>
            <person name="Lipzen A."/>
            <person name="Pangilinan J."/>
            <person name="Andreopoulos W."/>
            <person name="Hayes R.D."/>
            <person name="Ng V."/>
            <person name="Grigoriev I.V."/>
            <person name="Jackson S.A."/>
            <person name="Sutton T.D.S."/>
            <person name="Dobson A.D.W."/>
            <person name="Rama T."/>
        </authorList>
    </citation>
    <scope>NUCLEOTIDE SEQUENCE</scope>
    <source>
        <strain evidence="3">TRa018bII</strain>
    </source>
</reference>
<dbReference type="FunFam" id="3.40.630.30:FF:000080">
    <property type="entry name" value="Siderophore biosynthesis acetylase AceI, putative"/>
    <property type="match status" value="1"/>
</dbReference>
<comment type="similarity">
    <text evidence="1">Belongs to the lysine N-acyltransferase MbtK family.</text>
</comment>
<evidence type="ECO:0000313" key="3">
    <source>
        <dbReference type="EMBL" id="KAG9233849.1"/>
    </source>
</evidence>
<dbReference type="Pfam" id="PF13523">
    <property type="entry name" value="Acetyltransf_8"/>
    <property type="match status" value="1"/>
</dbReference>
<dbReference type="InterPro" id="IPR019432">
    <property type="entry name" value="Acyltransferase_MbtK/IucB-like"/>
</dbReference>
<dbReference type="AlphaFoldDB" id="A0A9P8C4T3"/>
<name>A0A9P8C4T3_9HELO</name>
<protein>
    <submittedName>
        <fullName evidence="3">Acyl-CoA N-acyltransferase</fullName>
    </submittedName>
</protein>
<sequence length="443" mass="50698">MADQWDNFQFALPHPYNTAYRIYRSADADAALSAFFKIELLKEQPAANLESPQVASNPLHNSDIIFSHLLKGENISVDDNTSWARARRSQSVAVKWRATEAPTLSQIWLIVYASFSLSPEHESFRLQLVGANKNALQQDLISVGLGTRHPSTAKKEPSDDLIIIRGTFWQGAGSPFGSRPPWLADQVALKSSKEVLSSYPLMPLTYTQTNKFPTSRVYAHHPVRPTKPTAGSAIYSRYIPHLQEHFSMVALDYENPEHLNLFHTWQNDPRVAQGWNETGTVEQHRTYLKNLHDDPHILTMLARFEDVFFAYFEVYWAKEDTLGAYYDAGDFDRGRHSLVGDIRYRGPHRVSAWWSSLMHYIFLDDPRTTCVVGEPRATNTRVLAYDLAHGFSVEKFVDFPHKRSAFVRCQREKFFDLCPFEWDGGRSLEEADTFYQASRGSKL</sequence>
<feature type="domain" description="Acyltransferase MbtK/IucB-like conserved" evidence="2">
    <location>
        <begin position="249"/>
        <end position="298"/>
    </location>
</feature>
<dbReference type="PANTHER" id="PTHR31438">
    <property type="entry name" value="LYSINE N-ACYLTRANSFERASE C17G9.06C-RELATED"/>
    <property type="match status" value="1"/>
</dbReference>
<dbReference type="GO" id="GO:0019290">
    <property type="term" value="P:siderophore biosynthetic process"/>
    <property type="evidence" value="ECO:0007669"/>
    <property type="project" value="InterPro"/>
</dbReference>
<dbReference type="Gene3D" id="3.40.630.30">
    <property type="match status" value="1"/>
</dbReference>
<dbReference type="GO" id="GO:0016410">
    <property type="term" value="F:N-acyltransferase activity"/>
    <property type="evidence" value="ECO:0007669"/>
    <property type="project" value="TreeGrafter"/>
</dbReference>
<dbReference type="Proteomes" id="UP000824998">
    <property type="component" value="Unassembled WGS sequence"/>
</dbReference>
<accession>A0A9P8C4T3</accession>
<dbReference type="PANTHER" id="PTHR31438:SF7">
    <property type="entry name" value="ACYLTRANSFERASE MBTK_IUCB-LIKE CONSERVED DOMAIN-CONTAINING PROTEIN"/>
    <property type="match status" value="1"/>
</dbReference>